<feature type="compositionally biased region" description="Low complexity" evidence="1">
    <location>
        <begin position="252"/>
        <end position="264"/>
    </location>
</feature>
<dbReference type="PROSITE" id="PS51782">
    <property type="entry name" value="LYSM"/>
    <property type="match status" value="1"/>
</dbReference>
<proteinExistence type="predicted"/>
<organism evidence="3 4">
    <name type="scientific">Carboxydichorda subterranea</name>
    <dbReference type="NCBI Taxonomy" id="3109565"/>
    <lineage>
        <taxon>Bacteria</taxon>
        <taxon>Bacillati</taxon>
        <taxon>Bacillota</taxon>
        <taxon>Limnochordia</taxon>
        <taxon>Limnochordales</taxon>
        <taxon>Geochordaceae</taxon>
        <taxon>Carboxydichorda</taxon>
    </lineage>
</organism>
<reference evidence="3 4" key="1">
    <citation type="journal article" date="2024" name="Front. Microbiol.">
        <title>Novel thermophilic genera Geochorda gen. nov. and Carboxydochorda gen. nov. from the deep terrestrial subsurface reveal the ecophysiological diversity in the class Limnochordia.</title>
        <authorList>
            <person name="Karnachuk O.V."/>
            <person name="Lukina A.P."/>
            <person name="Avakyan M.R."/>
            <person name="Kadnikov V.V."/>
            <person name="Begmatov S."/>
            <person name="Beletsky A.V."/>
            <person name="Vlasova K.G."/>
            <person name="Novikov A.A."/>
            <person name="Shcherbakova V.A."/>
            <person name="Mardanov A.V."/>
            <person name="Ravin N.V."/>
        </authorList>
    </citation>
    <scope>NUCLEOTIDE SEQUENCE [LARGE SCALE GENOMIC DNA]</scope>
    <source>
        <strain evidence="3 4">L945</strain>
    </source>
</reference>
<accession>A0ABZ1BWL7</accession>
<protein>
    <submittedName>
        <fullName evidence="3">LysM peptidoglycan-binding domain-containing protein</fullName>
    </submittedName>
</protein>
<feature type="region of interest" description="Disordered" evidence="1">
    <location>
        <begin position="248"/>
        <end position="272"/>
    </location>
</feature>
<evidence type="ECO:0000313" key="3">
    <source>
        <dbReference type="EMBL" id="WRP17063.1"/>
    </source>
</evidence>
<dbReference type="Proteomes" id="UP001332192">
    <property type="component" value="Chromosome"/>
</dbReference>
<keyword evidence="4" id="KW-1185">Reference proteome</keyword>
<gene>
    <name evidence="3" type="ORF">U7230_13390</name>
</gene>
<evidence type="ECO:0000313" key="4">
    <source>
        <dbReference type="Proteomes" id="UP001332192"/>
    </source>
</evidence>
<dbReference type="RefSeq" id="WP_324716335.1">
    <property type="nucleotide sequence ID" value="NZ_CP141615.1"/>
</dbReference>
<dbReference type="EMBL" id="CP141615">
    <property type="protein sequence ID" value="WRP17063.1"/>
    <property type="molecule type" value="Genomic_DNA"/>
</dbReference>
<feature type="domain" description="LysM" evidence="2">
    <location>
        <begin position="523"/>
        <end position="571"/>
    </location>
</feature>
<name>A0ABZ1BWL7_9FIRM</name>
<dbReference type="Pfam" id="PF01476">
    <property type="entry name" value="LysM"/>
    <property type="match status" value="1"/>
</dbReference>
<evidence type="ECO:0000256" key="1">
    <source>
        <dbReference type="SAM" id="MobiDB-lite"/>
    </source>
</evidence>
<dbReference type="CDD" id="cd00118">
    <property type="entry name" value="LysM"/>
    <property type="match status" value="1"/>
</dbReference>
<sequence>MAVRIKESELRLTRRVEDRSVDATASGTLRLPSELPDAASVVRWRALASVERLTPDPASGRVEAQGRVRVWVVYVAAGSEAPDPVGAVYGGRMDGELSYSAWLEIPPEGEAAAWQVDVTVRDVEGRFRPDGRSADVDAVLGVHFTGVASEQSRVVTQVLASPPDRVDASTANLRLKVVQGWATARINVEDARPMDVPGGGDRPLRVLDLRVQPLITGVEVRPGEAVVKGQLSYELLYAYQHQPAAQGSALDAGAPAEPAQEEATGGSGPAERQAPARAWHVDLASWTGQEGFESALAIDGIGQGSQVKAQASVTDASVRILGTEGVVSVSAQVEIRATATASQLVPVVAAIRADAASVEQRTVPVRVEAPAGEGRRTFTASTTVELPGGLPPIERIVWSGAGVDTITARPEPGRVHVSATATPWIYYLPYKAEPQSQGLHFASWPGALSIEQVLAIPDLRPEAEVRAQAGPMTAEVDLISRQTLEFTVSGTCQAEAETPVTQDVVAEAVLVRPSGSEPDPFIYLVVTQAGDTLWKLSRRYRTATQQILAANPDLEAYEETAQLPAGTRLFILRGA</sequence>
<dbReference type="Gene3D" id="3.10.350.10">
    <property type="entry name" value="LysM domain"/>
    <property type="match status" value="1"/>
</dbReference>
<dbReference type="InterPro" id="IPR036779">
    <property type="entry name" value="LysM_dom_sf"/>
</dbReference>
<evidence type="ECO:0000259" key="2">
    <source>
        <dbReference type="PROSITE" id="PS51782"/>
    </source>
</evidence>
<dbReference type="InterPro" id="IPR018392">
    <property type="entry name" value="LysM"/>
</dbReference>